<feature type="compositionally biased region" description="Low complexity" evidence="2">
    <location>
        <begin position="464"/>
        <end position="488"/>
    </location>
</feature>
<proteinExistence type="predicted"/>
<feature type="region of interest" description="Disordered" evidence="2">
    <location>
        <begin position="71"/>
        <end position="111"/>
    </location>
</feature>
<name>A0A6A6DTS5_9PEZI</name>
<gene>
    <name evidence="3" type="ORF">K469DRAFT_691857</name>
</gene>
<feature type="compositionally biased region" description="Acidic residues" evidence="2">
    <location>
        <begin position="439"/>
        <end position="454"/>
    </location>
</feature>
<evidence type="ECO:0000313" key="4">
    <source>
        <dbReference type="Proteomes" id="UP000800200"/>
    </source>
</evidence>
<evidence type="ECO:0000313" key="3">
    <source>
        <dbReference type="EMBL" id="KAF2181782.1"/>
    </source>
</evidence>
<keyword evidence="1" id="KW-0175">Coiled coil</keyword>
<dbReference type="OrthoDB" id="3800814at2759"/>
<feature type="compositionally biased region" description="Acidic residues" evidence="2">
    <location>
        <begin position="392"/>
        <end position="404"/>
    </location>
</feature>
<dbReference type="EMBL" id="ML994651">
    <property type="protein sequence ID" value="KAF2181782.1"/>
    <property type="molecule type" value="Genomic_DNA"/>
</dbReference>
<feature type="coiled-coil region" evidence="1">
    <location>
        <begin position="273"/>
        <end position="317"/>
    </location>
</feature>
<dbReference type="Proteomes" id="UP000800200">
    <property type="component" value="Unassembled WGS sequence"/>
</dbReference>
<sequence length="521" mass="58937">MGTPRQLKALVNRQSGRYGTLRIIGHALAIPSVESRHDTFKRASLTPWPMEGIPIAPNFSLRALIEEVQMGDPTTPTRPEPNPQVSPIPRPRSPSPELDEYDPTRPMMPPNSLLSKIRVAEARRYNPETTELFQNNPHILHHIAAGAPYTANSCSRCTATRRCRNHREMLELSTSVSLCQHKRMVLFWRVNDPSNRKCSWKLEIKDYTTYDVVFEMECDAICMPYQLSKRVELLAERVVEDFRKEKERCNRRVVEDEIRGLLASYEYGLSKRKERIEEAMMREEIEGKKMEKEKRLREEMQREMQEKLEEVIRVVKEDMEAGKAQQKKRKASEIEDGEIVAVSKKVCVESPAPAIDQQEHELTGAEDCEVVEPNEEVRVGSPPYFPSKKGEEDGECSEASETDTEGTASPSNSIASSRETLATEPFTLVTATPESATEREDEDEEQGEACESDAETTASPFGLIPTTPTEKSPPTTPPSIIITPPLAASHKRKRSSSFSSPTPKPPAKKVRFTDEVKRFQL</sequence>
<feature type="compositionally biased region" description="Pro residues" evidence="2">
    <location>
        <begin position="76"/>
        <end position="94"/>
    </location>
</feature>
<reference evidence="3" key="1">
    <citation type="journal article" date="2020" name="Stud. Mycol.">
        <title>101 Dothideomycetes genomes: a test case for predicting lifestyles and emergence of pathogens.</title>
        <authorList>
            <person name="Haridas S."/>
            <person name="Albert R."/>
            <person name="Binder M."/>
            <person name="Bloem J."/>
            <person name="Labutti K."/>
            <person name="Salamov A."/>
            <person name="Andreopoulos B."/>
            <person name="Baker S."/>
            <person name="Barry K."/>
            <person name="Bills G."/>
            <person name="Bluhm B."/>
            <person name="Cannon C."/>
            <person name="Castanera R."/>
            <person name="Culley D."/>
            <person name="Daum C."/>
            <person name="Ezra D."/>
            <person name="Gonzalez J."/>
            <person name="Henrissat B."/>
            <person name="Kuo A."/>
            <person name="Liang C."/>
            <person name="Lipzen A."/>
            <person name="Lutzoni F."/>
            <person name="Magnuson J."/>
            <person name="Mondo S."/>
            <person name="Nolan M."/>
            <person name="Ohm R."/>
            <person name="Pangilinan J."/>
            <person name="Park H.-J."/>
            <person name="Ramirez L."/>
            <person name="Alfaro M."/>
            <person name="Sun H."/>
            <person name="Tritt A."/>
            <person name="Yoshinaga Y."/>
            <person name="Zwiers L.-H."/>
            <person name="Turgeon B."/>
            <person name="Goodwin S."/>
            <person name="Spatafora J."/>
            <person name="Crous P."/>
            <person name="Grigoriev I."/>
        </authorList>
    </citation>
    <scope>NUCLEOTIDE SEQUENCE</scope>
    <source>
        <strain evidence="3">CBS 207.26</strain>
    </source>
</reference>
<evidence type="ECO:0000256" key="1">
    <source>
        <dbReference type="SAM" id="Coils"/>
    </source>
</evidence>
<dbReference type="AlphaFoldDB" id="A0A6A6DTS5"/>
<accession>A0A6A6DTS5</accession>
<feature type="region of interest" description="Disordered" evidence="2">
    <location>
        <begin position="353"/>
        <end position="521"/>
    </location>
</feature>
<feature type="compositionally biased region" description="Polar residues" evidence="2">
    <location>
        <begin position="405"/>
        <end position="420"/>
    </location>
</feature>
<feature type="compositionally biased region" description="Acidic residues" evidence="2">
    <location>
        <begin position="364"/>
        <end position="374"/>
    </location>
</feature>
<organism evidence="3 4">
    <name type="scientific">Zopfia rhizophila CBS 207.26</name>
    <dbReference type="NCBI Taxonomy" id="1314779"/>
    <lineage>
        <taxon>Eukaryota</taxon>
        <taxon>Fungi</taxon>
        <taxon>Dikarya</taxon>
        <taxon>Ascomycota</taxon>
        <taxon>Pezizomycotina</taxon>
        <taxon>Dothideomycetes</taxon>
        <taxon>Dothideomycetes incertae sedis</taxon>
        <taxon>Zopfiaceae</taxon>
        <taxon>Zopfia</taxon>
    </lineage>
</organism>
<keyword evidence="4" id="KW-1185">Reference proteome</keyword>
<protein>
    <submittedName>
        <fullName evidence="3">Uncharacterized protein</fullName>
    </submittedName>
</protein>
<evidence type="ECO:0000256" key="2">
    <source>
        <dbReference type="SAM" id="MobiDB-lite"/>
    </source>
</evidence>
<feature type="compositionally biased region" description="Basic and acidic residues" evidence="2">
    <location>
        <begin position="511"/>
        <end position="521"/>
    </location>
</feature>